<protein>
    <recommendedName>
        <fullName evidence="3">BRCT domain-containing protein</fullName>
    </recommendedName>
</protein>
<dbReference type="InterPro" id="IPR036420">
    <property type="entry name" value="BRCT_dom_sf"/>
</dbReference>
<name>A0AAW0X1I1_CHEQU</name>
<evidence type="ECO:0000313" key="4">
    <source>
        <dbReference type="EMBL" id="KAK8733728.1"/>
    </source>
</evidence>
<dbReference type="SMART" id="SM00248">
    <property type="entry name" value="ANK"/>
    <property type="match status" value="3"/>
</dbReference>
<dbReference type="SMART" id="SM00292">
    <property type="entry name" value="BRCT"/>
    <property type="match status" value="1"/>
</dbReference>
<dbReference type="Pfam" id="PF00533">
    <property type="entry name" value="BRCT"/>
    <property type="match status" value="1"/>
</dbReference>
<dbReference type="GO" id="GO:0006974">
    <property type="term" value="P:DNA damage response"/>
    <property type="evidence" value="ECO:0007669"/>
    <property type="project" value="TreeGrafter"/>
</dbReference>
<evidence type="ECO:0000256" key="2">
    <source>
        <dbReference type="SAM" id="MobiDB-lite"/>
    </source>
</evidence>
<dbReference type="PROSITE" id="PS50172">
    <property type="entry name" value="BRCT"/>
    <property type="match status" value="1"/>
</dbReference>
<dbReference type="SUPFAM" id="SSF52113">
    <property type="entry name" value="BRCT domain"/>
    <property type="match status" value="1"/>
</dbReference>
<dbReference type="EMBL" id="JARKIK010000053">
    <property type="protein sequence ID" value="KAK8733728.1"/>
    <property type="molecule type" value="Genomic_DNA"/>
</dbReference>
<dbReference type="GO" id="GO:0035861">
    <property type="term" value="C:site of double-strand break"/>
    <property type="evidence" value="ECO:0007669"/>
    <property type="project" value="TreeGrafter"/>
</dbReference>
<dbReference type="Gene3D" id="1.25.40.20">
    <property type="entry name" value="Ankyrin repeat-containing domain"/>
    <property type="match status" value="1"/>
</dbReference>
<dbReference type="Pfam" id="PF00023">
    <property type="entry name" value="Ank"/>
    <property type="match status" value="1"/>
</dbReference>
<dbReference type="PROSITE" id="PS50088">
    <property type="entry name" value="ANK_REPEAT"/>
    <property type="match status" value="2"/>
</dbReference>
<evidence type="ECO:0000313" key="5">
    <source>
        <dbReference type="Proteomes" id="UP001445076"/>
    </source>
</evidence>
<feature type="domain" description="BRCT" evidence="3">
    <location>
        <begin position="16"/>
        <end position="100"/>
    </location>
</feature>
<gene>
    <name evidence="4" type="ORF">OTU49_006455</name>
</gene>
<comment type="caution">
    <text evidence="4">The sequence shown here is derived from an EMBL/GenBank/DDBJ whole genome shotgun (WGS) entry which is preliminary data.</text>
</comment>
<accession>A0AAW0X1I1</accession>
<dbReference type="PROSITE" id="PS50297">
    <property type="entry name" value="ANK_REP_REGION"/>
    <property type="match status" value="1"/>
</dbReference>
<proteinExistence type="predicted"/>
<dbReference type="InterPro" id="IPR036770">
    <property type="entry name" value="Ankyrin_rpt-contain_sf"/>
</dbReference>
<dbReference type="InterPro" id="IPR002110">
    <property type="entry name" value="Ankyrin_rpt"/>
</dbReference>
<reference evidence="4 5" key="1">
    <citation type="journal article" date="2024" name="BMC Genomics">
        <title>Genome assembly of redclaw crayfish (Cherax quadricarinatus) provides insights into its immune adaptation and hypoxia tolerance.</title>
        <authorList>
            <person name="Liu Z."/>
            <person name="Zheng J."/>
            <person name="Li H."/>
            <person name="Fang K."/>
            <person name="Wang S."/>
            <person name="He J."/>
            <person name="Zhou D."/>
            <person name="Weng S."/>
            <person name="Chi M."/>
            <person name="Gu Z."/>
            <person name="He J."/>
            <person name="Li F."/>
            <person name="Wang M."/>
        </authorList>
    </citation>
    <scope>NUCLEOTIDE SEQUENCE [LARGE SCALE GENOMIC DNA]</scope>
    <source>
        <strain evidence="4">ZL_2023a</strain>
    </source>
</reference>
<keyword evidence="1" id="KW-0040">ANK repeat</keyword>
<dbReference type="InterPro" id="IPR042479">
    <property type="entry name" value="Slf1"/>
</dbReference>
<dbReference type="GO" id="GO:0005634">
    <property type="term" value="C:nucleus"/>
    <property type="evidence" value="ECO:0007669"/>
    <property type="project" value="TreeGrafter"/>
</dbReference>
<dbReference type="Pfam" id="PF12796">
    <property type="entry name" value="Ank_2"/>
    <property type="match status" value="1"/>
</dbReference>
<feature type="repeat" description="ANK" evidence="1">
    <location>
        <begin position="1045"/>
        <end position="1077"/>
    </location>
</feature>
<dbReference type="GO" id="GO:2000781">
    <property type="term" value="P:positive regulation of double-strand break repair"/>
    <property type="evidence" value="ECO:0007669"/>
    <property type="project" value="InterPro"/>
</dbReference>
<organism evidence="4 5">
    <name type="scientific">Cherax quadricarinatus</name>
    <name type="common">Australian red claw crayfish</name>
    <dbReference type="NCBI Taxonomy" id="27406"/>
    <lineage>
        <taxon>Eukaryota</taxon>
        <taxon>Metazoa</taxon>
        <taxon>Ecdysozoa</taxon>
        <taxon>Arthropoda</taxon>
        <taxon>Crustacea</taxon>
        <taxon>Multicrustacea</taxon>
        <taxon>Malacostraca</taxon>
        <taxon>Eumalacostraca</taxon>
        <taxon>Eucarida</taxon>
        <taxon>Decapoda</taxon>
        <taxon>Pleocyemata</taxon>
        <taxon>Astacidea</taxon>
        <taxon>Parastacoidea</taxon>
        <taxon>Parastacidae</taxon>
        <taxon>Cherax</taxon>
    </lineage>
</organism>
<dbReference type="Proteomes" id="UP001445076">
    <property type="component" value="Unassembled WGS sequence"/>
</dbReference>
<dbReference type="InterPro" id="IPR001357">
    <property type="entry name" value="BRCT_dom"/>
</dbReference>
<feature type="repeat" description="ANK" evidence="1">
    <location>
        <begin position="954"/>
        <end position="987"/>
    </location>
</feature>
<evidence type="ECO:0000259" key="3">
    <source>
        <dbReference type="PROSITE" id="PS50172"/>
    </source>
</evidence>
<dbReference type="PANTHER" id="PTHR46677:SF1">
    <property type="entry name" value="SMC5-SMC6 COMPLEX LOCALIZATION FACTOR PROTEIN 1"/>
    <property type="match status" value="1"/>
</dbReference>
<feature type="region of interest" description="Disordered" evidence="2">
    <location>
        <begin position="908"/>
        <end position="951"/>
    </location>
</feature>
<sequence>MANDSRPQFGKGIPRFLISGVQNQDELLSLHNGIVSLGGRIEDLYKSKFTGICTHVIAKEFSTTEKVLGALAGGKWLLKPEYVIDSVKQGRWLAESNYELQNQNEVAKHCRLFRKRKGKLIFEGWTMFIILENKIKARSFRRIAAGGGAEIASPSEMSKVDLVISDAVMVNTARSLVGCITPIVSMDYIKDTLLLKADPLDLRRYVIDGTGNTYLLRKYNAAVAVSEEVIEIDDDFQVTLPAEVPSSVASQFKVQTEVSSRLNQWLTKSHGKNLCASSQVCQEPGKNMKRKFLNIPFTPEKHYSILNYFESEAKHLGNAGSSSVRRLIQGEEQRGNFQPQGDEVVVVDEIQGKPAQAGNDDDCFITGVVGSGKCLPKKRYVSFDFTEKERLHIRTRYNELVEKNKLRQAEKNTKSISSNDISSSKCYDITSKQDTGNKSFSRNEQVCTRNLTNSSSLSNNSKSQFVPAWMLKDVRVNLGTRIDELQNNCKKGKRPSVSCEGVKPGRTLIGESDSTCQLVITEDDLKKALVTMIKSASLNNIAVYCADISQCLIDSQSDSQNNTSCDETEDLDSDQMLYPPNHIKCSSEIRELTVYETSYYESSLDDVREYEHIVHGLESLYLNISPNTYLPVQLFADLLKKFVFETCFRIVHSRSLGLAYYILAFHPPVNSSMRAYYLRVLNSTMQNSEPGFHRAWKFIHSVLEALQTHLDLEEKDDSQSSSAADDDTDDDDNDTTIVVEHSLGLLKFLVALFKKDVKGCKSGETVMGLLTWRVFWGDSRSPAATMPVKQLIQFWVSMASAPSVIKHYLSQLVCMLLELAWRSNKQFLIPSGPLPDSLLATGNEMHLRMKDYDSRHTIKLILDLSSPWAKMVVCSIIFQRVAGVQDRAITLADILEYSDAVLANRENNSSYSTPSKKSQHDKASTPFSPTRSQLSTPPAKRGLSPHLINKQNHKGETPLIRACMKNNVKRVQEILKVPGVDINITDNSGWTAIHEAVICGYDQCVELLLNHNCHDVVNTKKTMYSYVKKCENSLGVNVRARGGDDKRTPLHDAVESNHLSTAKLLLDYGGGDLLKDKTKGGKTPLNLATTTEMRQLLNSYKGAPPSLAAKKNNELHKLKSRVISPDFSMPSGILPNLEDQMTFILAYVNSYMEVCGIRHLEYVFLRELRKASGNHLAENAISGDTQANCNMTAGATEATQGEAQPTYDRLKRFRTQGGKSVYARVKQLFSESETPTHLEKAFVDEKYDNWKLDMLTCKDKNLEQHVEDETDFERELRAMFI</sequence>
<dbReference type="SUPFAM" id="SSF48403">
    <property type="entry name" value="Ankyrin repeat"/>
    <property type="match status" value="1"/>
</dbReference>
<dbReference type="GO" id="GO:1990166">
    <property type="term" value="P:protein localization to site of double-strand break"/>
    <property type="evidence" value="ECO:0007669"/>
    <property type="project" value="TreeGrafter"/>
</dbReference>
<dbReference type="CDD" id="cd17738">
    <property type="entry name" value="BRCT_TopBP1_rpt7"/>
    <property type="match status" value="1"/>
</dbReference>
<dbReference type="Gene3D" id="3.40.50.10190">
    <property type="entry name" value="BRCT domain"/>
    <property type="match status" value="2"/>
</dbReference>
<dbReference type="PANTHER" id="PTHR46677">
    <property type="entry name" value="SMC5-SMC6 COMPLEX LOCALIZATION FACTOR PROTEIN 1"/>
    <property type="match status" value="1"/>
</dbReference>
<feature type="compositionally biased region" description="Polar residues" evidence="2">
    <location>
        <begin position="925"/>
        <end position="936"/>
    </location>
</feature>
<keyword evidence="5" id="KW-1185">Reference proteome</keyword>
<evidence type="ECO:0000256" key="1">
    <source>
        <dbReference type="PROSITE-ProRule" id="PRU00023"/>
    </source>
</evidence>